<evidence type="ECO:0000313" key="5">
    <source>
        <dbReference type="Proteomes" id="UP001155145"/>
    </source>
</evidence>
<dbReference type="EMBL" id="CP094984">
    <property type="protein sequence ID" value="UON90745.1"/>
    <property type="molecule type" value="Genomic_DNA"/>
</dbReference>
<evidence type="ECO:0000256" key="1">
    <source>
        <dbReference type="SAM" id="MobiDB-lite"/>
    </source>
</evidence>
<dbReference type="Proteomes" id="UP001155145">
    <property type="component" value="Unassembled WGS sequence"/>
</dbReference>
<reference evidence="2" key="1">
    <citation type="submission" date="2021-10" db="EMBL/GenBank/DDBJ databases">
        <title>Novel species in genus Arthrobacter.</title>
        <authorList>
            <person name="Liu Y."/>
        </authorList>
    </citation>
    <scope>NUCLEOTIDE SEQUENCE</scope>
    <source>
        <strain evidence="4">zg-Y462</strain>
        <strain evidence="2">Zg-Y462</strain>
    </source>
</reference>
<feature type="compositionally biased region" description="Acidic residues" evidence="1">
    <location>
        <begin position="66"/>
        <end position="86"/>
    </location>
</feature>
<gene>
    <name evidence="2" type="ORF">LJ755_01895</name>
    <name evidence="3" type="ORF">MUK71_08790</name>
</gene>
<evidence type="ECO:0000313" key="2">
    <source>
        <dbReference type="EMBL" id="MCC3271484.1"/>
    </source>
</evidence>
<dbReference type="EMBL" id="JAJFZT010000001">
    <property type="protein sequence ID" value="MCC3271484.1"/>
    <property type="molecule type" value="Genomic_DNA"/>
</dbReference>
<accession>A0A9X1SA36</accession>
<dbReference type="Proteomes" id="UP000829758">
    <property type="component" value="Chromosome"/>
</dbReference>
<proteinExistence type="predicted"/>
<sequence>MSIDPRIALQSLITALEEHLAAAATRRGEKDPVVESAYLAIADAFEVYEEVLYDAYGEVTPLEIYEDDDEDYETGDELDPAEDDSIDVIGPDLTGDAPSTRPESRRTPDTGDNGSNRPAGW</sequence>
<evidence type="ECO:0000313" key="4">
    <source>
        <dbReference type="Proteomes" id="UP000829758"/>
    </source>
</evidence>
<keyword evidence="4" id="KW-1185">Reference proteome</keyword>
<organism evidence="2 5">
    <name type="scientific">Arthrobacter zhangbolii</name>
    <dbReference type="NCBI Taxonomy" id="2886936"/>
    <lineage>
        <taxon>Bacteria</taxon>
        <taxon>Bacillati</taxon>
        <taxon>Actinomycetota</taxon>
        <taxon>Actinomycetes</taxon>
        <taxon>Micrococcales</taxon>
        <taxon>Micrococcaceae</taxon>
        <taxon>Arthrobacter</taxon>
    </lineage>
</organism>
<feature type="region of interest" description="Disordered" evidence="1">
    <location>
        <begin position="66"/>
        <end position="121"/>
    </location>
</feature>
<evidence type="ECO:0008006" key="6">
    <source>
        <dbReference type="Google" id="ProtNLM"/>
    </source>
</evidence>
<protein>
    <recommendedName>
        <fullName evidence="6">Dehydrogenase</fullName>
    </recommendedName>
</protein>
<name>A0A9X1SA36_9MICC</name>
<dbReference type="AlphaFoldDB" id="A0A9X1SA36"/>
<feature type="compositionally biased region" description="Polar residues" evidence="1">
    <location>
        <begin position="110"/>
        <end position="121"/>
    </location>
</feature>
<evidence type="ECO:0000313" key="3">
    <source>
        <dbReference type="EMBL" id="UON90745.1"/>
    </source>
</evidence>